<feature type="domain" description="DNA primase/polymerase bifunctional N-terminal" evidence="1">
    <location>
        <begin position="1"/>
        <end position="159"/>
    </location>
</feature>
<evidence type="ECO:0000313" key="2">
    <source>
        <dbReference type="EMBL" id="MBM2623409.1"/>
    </source>
</evidence>
<dbReference type="Pfam" id="PF09250">
    <property type="entry name" value="Prim-Pol"/>
    <property type="match status" value="1"/>
</dbReference>
<protein>
    <submittedName>
        <fullName evidence="2">Bifunctional DNA primase/polymerase</fullName>
    </submittedName>
</protein>
<accession>A0ABS2AUA2</accession>
<dbReference type="Proteomes" id="UP000632138">
    <property type="component" value="Unassembled WGS sequence"/>
</dbReference>
<dbReference type="SMART" id="SM00943">
    <property type="entry name" value="Prim-Pol"/>
    <property type="match status" value="1"/>
</dbReference>
<sequence length="279" mass="30099">MPVLPLHSPGVDGRCSCRAGARCSSPGKHPRLRKGLHGASRHPEVVRRWWSLWPYANIGLATGTVLDVCDIDTNDGLHQILDLLKVIRLSGPLIRTGRGWHLWYASAGLPSRIAILPGVDWRGRGGFVVAPPSLHVSGIRYRFRQPWDTAHLPACPPALSLLVAPQPPAVPEAAPIADVSRYGQAALTGEVERVLRAPRPVILDGRRISGGGRNATLNRAAFRLGQLAERTGMTEATARRALTQAALRAGLGRAEVHRTFASGWHAGLRSPRRQGTPGP</sequence>
<gene>
    <name evidence="2" type="ORF">JIG36_48735</name>
</gene>
<dbReference type="SUPFAM" id="SSF56747">
    <property type="entry name" value="Prim-pol domain"/>
    <property type="match status" value="1"/>
</dbReference>
<organism evidence="2 3">
    <name type="scientific">Paractinoplanes ovalisporus</name>
    <dbReference type="NCBI Taxonomy" id="2810368"/>
    <lineage>
        <taxon>Bacteria</taxon>
        <taxon>Bacillati</taxon>
        <taxon>Actinomycetota</taxon>
        <taxon>Actinomycetes</taxon>
        <taxon>Micromonosporales</taxon>
        <taxon>Micromonosporaceae</taxon>
        <taxon>Paractinoplanes</taxon>
    </lineage>
</organism>
<keyword evidence="3" id="KW-1185">Reference proteome</keyword>
<dbReference type="InterPro" id="IPR015330">
    <property type="entry name" value="DNA_primase/pol_bifunc_N"/>
</dbReference>
<reference evidence="2 3" key="1">
    <citation type="submission" date="2021-01" db="EMBL/GenBank/DDBJ databases">
        <title>Actinoplanes sp. nov. LDG1-06 isolated from lichen.</title>
        <authorList>
            <person name="Saeng-In P."/>
            <person name="Phongsopitanun W."/>
            <person name="Kanchanasin P."/>
            <person name="Yuki M."/>
            <person name="Kudo T."/>
            <person name="Ohkuma M."/>
            <person name="Tanasupawat S."/>
        </authorList>
    </citation>
    <scope>NUCLEOTIDE SEQUENCE [LARGE SCALE GENOMIC DNA]</scope>
    <source>
        <strain evidence="2 3">LDG1-06</strain>
    </source>
</reference>
<evidence type="ECO:0000259" key="1">
    <source>
        <dbReference type="SMART" id="SM00943"/>
    </source>
</evidence>
<dbReference type="CDD" id="cd04859">
    <property type="entry name" value="Prim_Pol"/>
    <property type="match status" value="1"/>
</dbReference>
<name>A0ABS2AUA2_9ACTN</name>
<dbReference type="EMBL" id="JAENHP010000035">
    <property type="protein sequence ID" value="MBM2623409.1"/>
    <property type="molecule type" value="Genomic_DNA"/>
</dbReference>
<comment type="caution">
    <text evidence="2">The sequence shown here is derived from an EMBL/GenBank/DDBJ whole genome shotgun (WGS) entry which is preliminary data.</text>
</comment>
<evidence type="ECO:0000313" key="3">
    <source>
        <dbReference type="Proteomes" id="UP000632138"/>
    </source>
</evidence>
<proteinExistence type="predicted"/>